<accession>A0A7R9H8U5</accession>
<feature type="region of interest" description="Disordered" evidence="1">
    <location>
        <begin position="47"/>
        <end position="71"/>
    </location>
</feature>
<evidence type="ECO:0000313" key="2">
    <source>
        <dbReference type="EMBL" id="CAD7413003.1"/>
    </source>
</evidence>
<sequence length="325" mass="36229">MEGILSILLNVKGRASIFPSILISVESHAPVKVTMTDPISDDLVLGNDEDIVGSPGSPEGQQERGCEKNKTKNSLRANYRKGLKKIAASKRSGRSADEVYTPSSWVCCALSFLERFEKTVQQLTTAPAVEREFEQEEDGTQSRNRRASLRLVGTRIDGCIVITDIINVIIQALYKLFLSIDVGMRNMMVLSIVTDNQQCTTKYLVSENMPRKYQSVALKSMNKKYTPEYLKQAIDEANDETFEELLQTLRQFDNAQTSKNKRTKLNVTPGKSVEGTDLGELCVADSEPEPSGIQNRDSSNPVSREPAPRMSQKDAKIIPRIKFFG</sequence>
<protein>
    <submittedName>
        <fullName evidence="2">Uncharacterized protein</fullName>
    </submittedName>
</protein>
<name>A0A7R9H8U5_TIMCR</name>
<feature type="compositionally biased region" description="Basic and acidic residues" evidence="1">
    <location>
        <begin position="61"/>
        <end position="70"/>
    </location>
</feature>
<evidence type="ECO:0000256" key="1">
    <source>
        <dbReference type="SAM" id="MobiDB-lite"/>
    </source>
</evidence>
<feature type="compositionally biased region" description="Polar residues" evidence="1">
    <location>
        <begin position="292"/>
        <end position="302"/>
    </location>
</feature>
<dbReference type="AlphaFoldDB" id="A0A7R9H8U5"/>
<reference evidence="2" key="1">
    <citation type="submission" date="2020-11" db="EMBL/GenBank/DDBJ databases">
        <authorList>
            <person name="Tran Van P."/>
        </authorList>
    </citation>
    <scope>NUCLEOTIDE SEQUENCE</scope>
</reference>
<dbReference type="EMBL" id="OC323358">
    <property type="protein sequence ID" value="CAD7413003.1"/>
    <property type="molecule type" value="Genomic_DNA"/>
</dbReference>
<proteinExistence type="predicted"/>
<organism evidence="2">
    <name type="scientific">Timema cristinae</name>
    <name type="common">Walking stick</name>
    <dbReference type="NCBI Taxonomy" id="61476"/>
    <lineage>
        <taxon>Eukaryota</taxon>
        <taxon>Metazoa</taxon>
        <taxon>Ecdysozoa</taxon>
        <taxon>Arthropoda</taxon>
        <taxon>Hexapoda</taxon>
        <taxon>Insecta</taxon>
        <taxon>Pterygota</taxon>
        <taxon>Neoptera</taxon>
        <taxon>Polyneoptera</taxon>
        <taxon>Phasmatodea</taxon>
        <taxon>Timematodea</taxon>
        <taxon>Timematoidea</taxon>
        <taxon>Timematidae</taxon>
        <taxon>Timema</taxon>
    </lineage>
</organism>
<feature type="region of interest" description="Disordered" evidence="1">
    <location>
        <begin position="258"/>
        <end position="316"/>
    </location>
</feature>
<gene>
    <name evidence="2" type="ORF">TCEB3V08_LOCUS11604</name>
</gene>